<evidence type="ECO:0000256" key="2">
    <source>
        <dbReference type="ARBA" id="ARBA00005411"/>
    </source>
</evidence>
<evidence type="ECO:0000313" key="13">
    <source>
        <dbReference type="EMBL" id="MVN86943.1"/>
    </source>
</evidence>
<sequence>MSAPRRLIPPSPALQDALDFLELYHAETGTPGLTTRRRQVLATGTITLSTDELAHGARVAWRNSTRCVGRLPWAALNVRDLRHVTQAPQVFAALCDHLRTAFNGGRIQPLMSVFGPGVRIHNDQLLRYAGYRQSDGSVVGDPQNVALTEHLLRLGWAGGPGTPFDLLPLAIEAEGQVTLFDLPADAVQEVAITHPDHPAIDALGLRWPALPVISNMTLDVAGQQFTCAPFNGWYLQTEIAARNLADEGRYNQLPVVARALDLDTTRRRSLWLDRALLELNVATLHSFDLAGVRLADHHSVTRQFQAFEAAEARAGRPVRGLWSWLIPPLSPATTPVWHQQYDDTEVKPNFTAQRPAWQEDLRRCPFHSG</sequence>
<evidence type="ECO:0000256" key="11">
    <source>
        <dbReference type="PIRSR" id="PIRSR037219-1"/>
    </source>
</evidence>
<dbReference type="AlphaFoldDB" id="A0A7C9M8H8"/>
<dbReference type="Proteomes" id="UP000483286">
    <property type="component" value="Unassembled WGS sequence"/>
</dbReference>
<comment type="similarity">
    <text evidence="2 10">Belongs to the NOS family. Bacterial NOS oxygenase subfamily.</text>
</comment>
<evidence type="ECO:0000256" key="4">
    <source>
        <dbReference type="ARBA" id="ARBA00018859"/>
    </source>
</evidence>
<organism evidence="13 14">
    <name type="scientific">Deinococcus arboris</name>
    <dbReference type="NCBI Taxonomy" id="2682977"/>
    <lineage>
        <taxon>Bacteria</taxon>
        <taxon>Thermotogati</taxon>
        <taxon>Deinococcota</taxon>
        <taxon>Deinococci</taxon>
        <taxon>Deinococcales</taxon>
        <taxon>Deinococcaceae</taxon>
        <taxon>Deinococcus</taxon>
    </lineage>
</organism>
<dbReference type="PROSITE" id="PS60001">
    <property type="entry name" value="NOS"/>
    <property type="match status" value="1"/>
</dbReference>
<dbReference type="InterPro" id="IPR044944">
    <property type="entry name" value="NOS_dom_3"/>
</dbReference>
<evidence type="ECO:0000259" key="12">
    <source>
        <dbReference type="PROSITE" id="PS60001"/>
    </source>
</evidence>
<evidence type="ECO:0000313" key="14">
    <source>
        <dbReference type="Proteomes" id="UP000483286"/>
    </source>
</evidence>
<evidence type="ECO:0000256" key="7">
    <source>
        <dbReference type="ARBA" id="ARBA00023002"/>
    </source>
</evidence>
<dbReference type="PANTHER" id="PTHR43410">
    <property type="entry name" value="NITRIC OXIDE SYNTHASE OXYGENASE"/>
    <property type="match status" value="1"/>
</dbReference>
<dbReference type="SUPFAM" id="SSF56512">
    <property type="entry name" value="Nitric oxide (NO) synthase oxygenase domain"/>
    <property type="match status" value="1"/>
</dbReference>
<dbReference type="GO" id="GO:0020037">
    <property type="term" value="F:heme binding"/>
    <property type="evidence" value="ECO:0007669"/>
    <property type="project" value="InterPro"/>
</dbReference>
<dbReference type="InterPro" id="IPR044943">
    <property type="entry name" value="NOS_dom_1"/>
</dbReference>
<evidence type="ECO:0000256" key="3">
    <source>
        <dbReference type="ARBA" id="ARBA00012735"/>
    </source>
</evidence>
<dbReference type="InterPro" id="IPR036119">
    <property type="entry name" value="NOS_N_sf"/>
</dbReference>
<accession>A0A7C9M8H8</accession>
<comment type="subunit">
    <text evidence="10">Homodimer.</text>
</comment>
<comment type="caution">
    <text evidence="13">The sequence shown here is derived from an EMBL/GenBank/DDBJ whole genome shotgun (WGS) entry which is preliminary data.</text>
</comment>
<dbReference type="Gene3D" id="3.90.1230.10">
    <property type="entry name" value="Nitric Oxide Synthase, Chain A, domain 3"/>
    <property type="match status" value="1"/>
</dbReference>
<protein>
    <recommendedName>
        <fullName evidence="4 10">Nitric oxide synthase oxygenase</fullName>
        <ecNumber evidence="3 10">1.14.14.47</ecNumber>
    </recommendedName>
</protein>
<feature type="binding site" description="axial binding residue" evidence="11">
    <location>
        <position position="67"/>
    </location>
    <ligand>
        <name>heme</name>
        <dbReference type="ChEBI" id="CHEBI:30413"/>
    </ligand>
    <ligandPart>
        <name>Fe</name>
        <dbReference type="ChEBI" id="CHEBI:18248"/>
    </ligandPart>
</feature>
<reference evidence="13 14" key="1">
    <citation type="submission" date="2019-12" db="EMBL/GenBank/DDBJ databases">
        <title>Deinococcus sp. HMF7620 Genome sequencing and assembly.</title>
        <authorList>
            <person name="Kang H."/>
            <person name="Kim H."/>
            <person name="Joh K."/>
        </authorList>
    </citation>
    <scope>NUCLEOTIDE SEQUENCE [LARGE SCALE GENOMIC DNA]</scope>
    <source>
        <strain evidence="13 14">HMF7620</strain>
    </source>
</reference>
<keyword evidence="6 10" id="KW-0479">Metal-binding</keyword>
<evidence type="ECO:0000256" key="5">
    <source>
        <dbReference type="ARBA" id="ARBA00022617"/>
    </source>
</evidence>
<dbReference type="Pfam" id="PF02898">
    <property type="entry name" value="NO_synthase"/>
    <property type="match status" value="1"/>
</dbReference>
<evidence type="ECO:0000256" key="8">
    <source>
        <dbReference type="ARBA" id="ARBA00023004"/>
    </source>
</evidence>
<dbReference type="GO" id="GO:0004517">
    <property type="term" value="F:nitric-oxide synthase activity"/>
    <property type="evidence" value="ECO:0007669"/>
    <property type="project" value="InterPro"/>
</dbReference>
<dbReference type="InterPro" id="IPR017142">
    <property type="entry name" value="Nitric_oxide_synthase_Oase-su"/>
</dbReference>
<dbReference type="RefSeq" id="WP_157458992.1">
    <property type="nucleotide sequence ID" value="NZ_WQLB01000009.1"/>
</dbReference>
<comment type="miscellaneous">
    <text evidence="10">This protein is similar to the oxygenase domain of eukaryotic nitric oxide synthases but lacks the reductase domain which, in eukaryotes, is responsible for transfer of electrons to the ferric heme during nitric oxide synthesis.</text>
</comment>
<dbReference type="Gene3D" id="3.90.440.10">
    <property type="entry name" value="Nitric Oxide Synthase,Heme Domain,Chain A domain 2"/>
    <property type="match status" value="1"/>
</dbReference>
<dbReference type="InterPro" id="IPR044940">
    <property type="entry name" value="NOS_dom_2"/>
</dbReference>
<dbReference type="Gene3D" id="3.90.340.10">
    <property type="entry name" value="Nitric Oxide Synthase, Chain A, domain 1"/>
    <property type="match status" value="1"/>
</dbReference>
<dbReference type="GO" id="GO:0046872">
    <property type="term" value="F:metal ion binding"/>
    <property type="evidence" value="ECO:0007669"/>
    <property type="project" value="UniProtKB-KW"/>
</dbReference>
<evidence type="ECO:0000256" key="10">
    <source>
        <dbReference type="PIRNR" id="PIRNR037219"/>
    </source>
</evidence>
<dbReference type="PIRSF" id="PIRSF037219">
    <property type="entry name" value="NOS_oxygenase"/>
    <property type="match status" value="1"/>
</dbReference>
<evidence type="ECO:0000256" key="9">
    <source>
        <dbReference type="ARBA" id="ARBA00048713"/>
    </source>
</evidence>
<dbReference type="InterPro" id="IPR050607">
    <property type="entry name" value="NOS"/>
</dbReference>
<comment type="function">
    <text evidence="10">Catalyzes the production of nitric oxide.</text>
</comment>
<evidence type="ECO:0000256" key="1">
    <source>
        <dbReference type="ARBA" id="ARBA00001971"/>
    </source>
</evidence>
<dbReference type="EMBL" id="WQLB01000009">
    <property type="protein sequence ID" value="MVN86943.1"/>
    <property type="molecule type" value="Genomic_DNA"/>
</dbReference>
<comment type="catalytic activity">
    <reaction evidence="9">
        <text>3 reduced [flavodoxin] + 2 L-arginine + 4 O2 = 3 oxidized [flavodoxin] + 2 L-citrulline + 2 nitric oxide + 4 H2O + 5 H(+)</text>
        <dbReference type="Rhea" id="RHEA:52324"/>
        <dbReference type="Rhea" id="RHEA-COMP:10622"/>
        <dbReference type="Rhea" id="RHEA-COMP:10623"/>
        <dbReference type="ChEBI" id="CHEBI:15377"/>
        <dbReference type="ChEBI" id="CHEBI:15378"/>
        <dbReference type="ChEBI" id="CHEBI:15379"/>
        <dbReference type="ChEBI" id="CHEBI:16480"/>
        <dbReference type="ChEBI" id="CHEBI:32682"/>
        <dbReference type="ChEBI" id="CHEBI:57618"/>
        <dbReference type="ChEBI" id="CHEBI:57743"/>
        <dbReference type="ChEBI" id="CHEBI:58210"/>
        <dbReference type="EC" id="1.14.14.47"/>
    </reaction>
</comment>
<keyword evidence="5 10" id="KW-0349">Heme</keyword>
<dbReference type="GO" id="GO:0006809">
    <property type="term" value="P:nitric oxide biosynthetic process"/>
    <property type="evidence" value="ECO:0007669"/>
    <property type="project" value="InterPro"/>
</dbReference>
<proteinExistence type="inferred from homology"/>
<gene>
    <name evidence="13" type="ORF">GO986_09210</name>
</gene>
<comment type="cofactor">
    <cofactor evidence="1 10 11">
        <name>heme</name>
        <dbReference type="ChEBI" id="CHEBI:30413"/>
    </cofactor>
</comment>
<keyword evidence="14" id="KW-1185">Reference proteome</keyword>
<feature type="domain" description="Nitric oxide synthase (NOS)" evidence="12">
    <location>
        <begin position="66"/>
        <end position="73"/>
    </location>
</feature>
<keyword evidence="8 10" id="KW-0408">Iron</keyword>
<keyword evidence="7 10" id="KW-0560">Oxidoreductase</keyword>
<evidence type="ECO:0000256" key="6">
    <source>
        <dbReference type="ARBA" id="ARBA00022723"/>
    </source>
</evidence>
<dbReference type="PANTHER" id="PTHR43410:SF1">
    <property type="entry name" value="NITRIC OXIDE SYNTHASE"/>
    <property type="match status" value="1"/>
</dbReference>
<name>A0A7C9M8H8_9DEIO</name>
<dbReference type="EC" id="1.14.14.47" evidence="3 10"/>
<dbReference type="InterPro" id="IPR004030">
    <property type="entry name" value="NOS_N"/>
</dbReference>